<evidence type="ECO:0000256" key="8">
    <source>
        <dbReference type="ARBA" id="ARBA00022989"/>
    </source>
</evidence>
<feature type="transmembrane region" description="Helical" evidence="15">
    <location>
        <begin position="120"/>
        <end position="141"/>
    </location>
</feature>
<keyword evidence="10 15" id="KW-0472">Membrane</keyword>
<evidence type="ECO:0000256" key="2">
    <source>
        <dbReference type="ARBA" id="ARBA00004155"/>
    </source>
</evidence>
<keyword evidence="8 15" id="KW-1133">Transmembrane helix</keyword>
<keyword evidence="18" id="KW-1185">Reference proteome</keyword>
<evidence type="ECO:0000256" key="6">
    <source>
        <dbReference type="ARBA" id="ARBA00022753"/>
    </source>
</evidence>
<keyword evidence="13" id="KW-0458">Lysosome</keyword>
<keyword evidence="3" id="KW-0813">Transport</keyword>
<dbReference type="Proteomes" id="UP001164746">
    <property type="component" value="Chromosome 13"/>
</dbReference>
<keyword evidence="11" id="KW-1015">Disulfide bond</keyword>
<evidence type="ECO:0000256" key="3">
    <source>
        <dbReference type="ARBA" id="ARBA00022448"/>
    </source>
</evidence>
<evidence type="ECO:0000256" key="12">
    <source>
        <dbReference type="ARBA" id="ARBA00023180"/>
    </source>
</evidence>
<feature type="transmembrane region" description="Helical" evidence="15">
    <location>
        <begin position="279"/>
        <end position="297"/>
    </location>
</feature>
<reference evidence="17" key="1">
    <citation type="submission" date="2022-11" db="EMBL/GenBank/DDBJ databases">
        <title>Centuries of genome instability and evolution in soft-shell clam transmissible cancer (bioRxiv).</title>
        <authorList>
            <person name="Hart S.F.M."/>
            <person name="Yonemitsu M.A."/>
            <person name="Giersch R.M."/>
            <person name="Beal B.F."/>
            <person name="Arriagada G."/>
            <person name="Davis B.W."/>
            <person name="Ostrander E.A."/>
            <person name="Goff S.P."/>
            <person name="Metzger M.J."/>
        </authorList>
    </citation>
    <scope>NUCLEOTIDE SEQUENCE</scope>
    <source>
        <strain evidence="17">MELC-2E11</strain>
        <tissue evidence="17">Siphon/mantle</tissue>
    </source>
</reference>
<evidence type="ECO:0000256" key="7">
    <source>
        <dbReference type="ARBA" id="ARBA00022970"/>
    </source>
</evidence>
<evidence type="ECO:0000313" key="17">
    <source>
        <dbReference type="EMBL" id="WAR24231.1"/>
    </source>
</evidence>
<keyword evidence="6" id="KW-0967">Endosome</keyword>
<protein>
    <submittedName>
        <fullName evidence="17">S38A9-like protein</fullName>
    </submittedName>
</protein>
<organism evidence="17 18">
    <name type="scientific">Mya arenaria</name>
    <name type="common">Soft-shell clam</name>
    <dbReference type="NCBI Taxonomy" id="6604"/>
    <lineage>
        <taxon>Eukaryota</taxon>
        <taxon>Metazoa</taxon>
        <taxon>Spiralia</taxon>
        <taxon>Lophotrochozoa</taxon>
        <taxon>Mollusca</taxon>
        <taxon>Bivalvia</taxon>
        <taxon>Autobranchia</taxon>
        <taxon>Heteroconchia</taxon>
        <taxon>Euheterodonta</taxon>
        <taxon>Imparidentia</taxon>
        <taxon>Neoheterodontei</taxon>
        <taxon>Myida</taxon>
        <taxon>Myoidea</taxon>
        <taxon>Myidae</taxon>
        <taxon>Mya</taxon>
    </lineage>
</organism>
<evidence type="ECO:0000256" key="13">
    <source>
        <dbReference type="ARBA" id="ARBA00023228"/>
    </source>
</evidence>
<gene>
    <name evidence="17" type="ORF">MAR_037900</name>
</gene>
<keyword evidence="7" id="KW-0029">Amino-acid transport</keyword>
<evidence type="ECO:0000256" key="1">
    <source>
        <dbReference type="ARBA" id="ARBA00004107"/>
    </source>
</evidence>
<comment type="subcellular location">
    <subcellularLocation>
        <location evidence="1">Late endosome membrane</location>
        <topology evidence="1">Multi-pass membrane protein</topology>
    </subcellularLocation>
    <subcellularLocation>
        <location evidence="2">Lysosome membrane</location>
        <topology evidence="2">Multi-pass membrane protein</topology>
    </subcellularLocation>
</comment>
<proteinExistence type="inferred from homology"/>
<evidence type="ECO:0000256" key="4">
    <source>
        <dbReference type="ARBA" id="ARBA00022692"/>
    </source>
</evidence>
<name>A0ABY7FU30_MYAAR</name>
<feature type="transmembrane region" description="Helical" evidence="15">
    <location>
        <begin position="218"/>
        <end position="236"/>
    </location>
</feature>
<keyword evidence="9" id="KW-0915">Sodium</keyword>
<feature type="transmembrane region" description="Helical" evidence="15">
    <location>
        <begin position="248"/>
        <end position="272"/>
    </location>
</feature>
<feature type="transmembrane region" description="Helical" evidence="15">
    <location>
        <begin position="22"/>
        <end position="42"/>
    </location>
</feature>
<keyword evidence="12" id="KW-0325">Glycoprotein</keyword>
<evidence type="ECO:0000313" key="18">
    <source>
        <dbReference type="Proteomes" id="UP001164746"/>
    </source>
</evidence>
<feature type="transmembrane region" description="Helical" evidence="15">
    <location>
        <begin position="303"/>
        <end position="325"/>
    </location>
</feature>
<dbReference type="InterPro" id="IPR013057">
    <property type="entry name" value="AA_transpt_TM"/>
</dbReference>
<comment type="similarity">
    <text evidence="14">Belongs to the amino acid/polyamine transporter 2 family. SLC38A9 subfamily.</text>
</comment>
<dbReference type="PANTHER" id="PTHR22950:SF244">
    <property type="entry name" value="NEUTRAL AMINO ACID TRANSPORTER 9"/>
    <property type="match status" value="1"/>
</dbReference>
<feature type="transmembrane region" description="Helical" evidence="15">
    <location>
        <begin position="188"/>
        <end position="206"/>
    </location>
</feature>
<dbReference type="Pfam" id="PF01490">
    <property type="entry name" value="Aa_trans"/>
    <property type="match status" value="1"/>
</dbReference>
<evidence type="ECO:0000256" key="11">
    <source>
        <dbReference type="ARBA" id="ARBA00023157"/>
    </source>
</evidence>
<evidence type="ECO:0000259" key="16">
    <source>
        <dbReference type="Pfam" id="PF01490"/>
    </source>
</evidence>
<dbReference type="PANTHER" id="PTHR22950">
    <property type="entry name" value="AMINO ACID TRANSPORTER"/>
    <property type="match status" value="1"/>
</dbReference>
<feature type="non-terminal residue" evidence="17">
    <location>
        <position position="1"/>
    </location>
</feature>
<feature type="transmembrane region" description="Helical" evidence="15">
    <location>
        <begin position="153"/>
        <end position="176"/>
    </location>
</feature>
<dbReference type="EMBL" id="CP111024">
    <property type="protein sequence ID" value="WAR24231.1"/>
    <property type="molecule type" value="Genomic_DNA"/>
</dbReference>
<evidence type="ECO:0000256" key="15">
    <source>
        <dbReference type="SAM" id="Phobius"/>
    </source>
</evidence>
<keyword evidence="4 15" id="KW-0812">Transmembrane</keyword>
<feature type="non-terminal residue" evidence="17">
    <location>
        <position position="336"/>
    </location>
</feature>
<evidence type="ECO:0000256" key="5">
    <source>
        <dbReference type="ARBA" id="ARBA00022723"/>
    </source>
</evidence>
<evidence type="ECO:0000256" key="9">
    <source>
        <dbReference type="ARBA" id="ARBA00023053"/>
    </source>
</evidence>
<accession>A0ABY7FU30</accession>
<feature type="domain" description="Amino acid transporter transmembrane" evidence="16">
    <location>
        <begin position="4"/>
        <end position="332"/>
    </location>
</feature>
<evidence type="ECO:0000256" key="14">
    <source>
        <dbReference type="ARBA" id="ARBA00038442"/>
    </source>
</evidence>
<evidence type="ECO:0000256" key="10">
    <source>
        <dbReference type="ARBA" id="ARBA00023136"/>
    </source>
</evidence>
<feature type="transmembrane region" description="Helical" evidence="15">
    <location>
        <begin position="88"/>
        <end position="108"/>
    </location>
</feature>
<keyword evidence="5" id="KW-0479">Metal-binding</keyword>
<sequence length="336" mass="37940">STSEVIEFSDVCREYLGRWGEWVAWVSSLLTLLGGMIVYWILISNFLYNIVTFIYHPFCPSDDTNTTNTTDHTHDVTFNKIWDEQKTVPFILILIIMPLINFKSPTFFTKFNALEVKTTLPALTGVASLAYFVQNSLLATIRAQKHPENTSSFPALTGVAALAFFVQNCVLSITRAQKYPENNFRPNFPAITGIAALAFFIHNAVLAMARVTRYPEKMVRDLILAYVLVAITYVYMGNFLNNLKDTNVMAFVARIGLFFQMICVFPLLVYIFRLQLKQVFSLNAVLLVICILFAVFMPTIGKIIGFVGALCGFSYAMALPCLVYMKIRQKKGTLTK</sequence>